<proteinExistence type="predicted"/>
<protein>
    <submittedName>
        <fullName evidence="1">Uncharacterized protein</fullName>
    </submittedName>
</protein>
<evidence type="ECO:0000313" key="2">
    <source>
        <dbReference type="Proteomes" id="UP000190852"/>
    </source>
</evidence>
<accession>A0A1T5BRZ8</accession>
<keyword evidence="2" id="KW-1185">Reference proteome</keyword>
<dbReference type="Proteomes" id="UP000190852">
    <property type="component" value="Unassembled WGS sequence"/>
</dbReference>
<sequence length="132" mass="15269">MLLKLSLEHRRNISQSTPATMLHRSKTKDLECHNMPVQVARITNYRSKRIIYYFSSFTYSRISPGWQSSALQIASKVLNRIAFALPVFRIERFDNVRSTLSESSFSEIFRFAIITSKFTIIGMAYTVKSFSS</sequence>
<dbReference type="AlphaFoldDB" id="A0A1T5BRZ8"/>
<reference evidence="2" key="1">
    <citation type="submission" date="2017-02" db="EMBL/GenBank/DDBJ databases">
        <authorList>
            <person name="Varghese N."/>
            <person name="Submissions S."/>
        </authorList>
    </citation>
    <scope>NUCLEOTIDE SEQUENCE [LARGE SCALE GENOMIC DNA]</scope>
    <source>
        <strain evidence="2">DSM 24967</strain>
    </source>
</reference>
<gene>
    <name evidence="1" type="ORF">SAMN05660349_01466</name>
</gene>
<dbReference type="EMBL" id="FUYQ01000008">
    <property type="protein sequence ID" value="SKB50006.1"/>
    <property type="molecule type" value="Genomic_DNA"/>
</dbReference>
<name>A0A1T5BRZ8_9BACT</name>
<organism evidence="1 2">
    <name type="scientific">Parabacteroides chartae</name>
    <dbReference type="NCBI Taxonomy" id="1037355"/>
    <lineage>
        <taxon>Bacteria</taxon>
        <taxon>Pseudomonadati</taxon>
        <taxon>Bacteroidota</taxon>
        <taxon>Bacteroidia</taxon>
        <taxon>Bacteroidales</taxon>
        <taxon>Tannerellaceae</taxon>
        <taxon>Parabacteroides</taxon>
    </lineage>
</organism>
<evidence type="ECO:0000313" key="1">
    <source>
        <dbReference type="EMBL" id="SKB50006.1"/>
    </source>
</evidence>